<evidence type="ECO:0000256" key="1">
    <source>
        <dbReference type="SAM" id="MobiDB-lite"/>
    </source>
</evidence>
<dbReference type="RefSeq" id="WP_302724926.1">
    <property type="nucleotide sequence ID" value="NZ_JAULRU010000836.1"/>
</dbReference>
<keyword evidence="3" id="KW-1185">Reference proteome</keyword>
<dbReference type="EMBL" id="JAXAFO010000026">
    <property type="protein sequence ID" value="MDX6850530.1"/>
    <property type="molecule type" value="Genomic_DNA"/>
</dbReference>
<dbReference type="Proteomes" id="UP001273505">
    <property type="component" value="Unassembled WGS sequence"/>
</dbReference>
<feature type="compositionally biased region" description="Basic and acidic residues" evidence="1">
    <location>
        <begin position="23"/>
        <end position="46"/>
    </location>
</feature>
<comment type="caution">
    <text evidence="2">The sequence shown here is derived from an EMBL/GenBank/DDBJ whole genome shotgun (WGS) entry which is preliminary data.</text>
</comment>
<sequence>MVYLGPITRLSPVSKPKPATGYEPDKDLVIDKRLPEHVSPKLERRRSDRRKNAKNAVLDSRSGRDRRRNKRSSIDLEV</sequence>
<reference evidence="2 3" key="1">
    <citation type="submission" date="2023-11" db="EMBL/GenBank/DDBJ databases">
        <title>Gilvimarinus fulvus sp. nov., isolated from the surface of Kelp.</title>
        <authorList>
            <person name="Sun Y.Y."/>
            <person name="Gong Y."/>
            <person name="Du Z.J."/>
        </authorList>
    </citation>
    <scope>NUCLEOTIDE SEQUENCE [LARGE SCALE GENOMIC DNA]</scope>
    <source>
        <strain evidence="2 3">SDUM040013</strain>
    </source>
</reference>
<name>A0ABU4S051_9GAMM</name>
<organism evidence="2 3">
    <name type="scientific">Gilvimarinus gilvus</name>
    <dbReference type="NCBI Taxonomy" id="3058038"/>
    <lineage>
        <taxon>Bacteria</taxon>
        <taxon>Pseudomonadati</taxon>
        <taxon>Pseudomonadota</taxon>
        <taxon>Gammaproteobacteria</taxon>
        <taxon>Cellvibrionales</taxon>
        <taxon>Cellvibrionaceae</taxon>
        <taxon>Gilvimarinus</taxon>
    </lineage>
</organism>
<evidence type="ECO:0000313" key="3">
    <source>
        <dbReference type="Proteomes" id="UP001273505"/>
    </source>
</evidence>
<feature type="region of interest" description="Disordered" evidence="1">
    <location>
        <begin position="1"/>
        <end position="78"/>
    </location>
</feature>
<evidence type="ECO:0000313" key="2">
    <source>
        <dbReference type="EMBL" id="MDX6850530.1"/>
    </source>
</evidence>
<proteinExistence type="predicted"/>
<protein>
    <submittedName>
        <fullName evidence="2">Uncharacterized protein</fullName>
    </submittedName>
</protein>
<accession>A0ABU4S051</accession>
<gene>
    <name evidence="2" type="ORF">SCD92_14255</name>
</gene>